<proteinExistence type="predicted"/>
<accession>A0A382P2R9</accession>
<dbReference type="EMBL" id="UINC01103676">
    <property type="protein sequence ID" value="SVC66232.1"/>
    <property type="molecule type" value="Genomic_DNA"/>
</dbReference>
<protein>
    <submittedName>
        <fullName evidence="1">Uncharacterized protein</fullName>
    </submittedName>
</protein>
<gene>
    <name evidence="1" type="ORF">METZ01_LOCUS319086</name>
</gene>
<reference evidence="1" key="1">
    <citation type="submission" date="2018-05" db="EMBL/GenBank/DDBJ databases">
        <authorList>
            <person name="Lanie J.A."/>
            <person name="Ng W.-L."/>
            <person name="Kazmierczak K.M."/>
            <person name="Andrzejewski T.M."/>
            <person name="Davidsen T.M."/>
            <person name="Wayne K.J."/>
            <person name="Tettelin H."/>
            <person name="Glass J.I."/>
            <person name="Rusch D."/>
            <person name="Podicherti R."/>
            <person name="Tsui H.-C.T."/>
            <person name="Winkler M.E."/>
        </authorList>
    </citation>
    <scope>NUCLEOTIDE SEQUENCE</scope>
</reference>
<feature type="non-terminal residue" evidence="1">
    <location>
        <position position="1"/>
    </location>
</feature>
<sequence>VDSAAPIPRLAPVMIAVRGAVVFML</sequence>
<evidence type="ECO:0000313" key="1">
    <source>
        <dbReference type="EMBL" id="SVC66232.1"/>
    </source>
</evidence>
<organism evidence="1">
    <name type="scientific">marine metagenome</name>
    <dbReference type="NCBI Taxonomy" id="408172"/>
    <lineage>
        <taxon>unclassified sequences</taxon>
        <taxon>metagenomes</taxon>
        <taxon>ecological metagenomes</taxon>
    </lineage>
</organism>
<name>A0A382P2R9_9ZZZZ</name>
<dbReference type="AlphaFoldDB" id="A0A382P2R9"/>